<protein>
    <submittedName>
        <fullName evidence="10">Unannotated protein</fullName>
    </submittedName>
</protein>
<dbReference type="EMBL" id="CAEZSD010000123">
    <property type="protein sequence ID" value="CAB4538325.1"/>
    <property type="molecule type" value="Genomic_DNA"/>
</dbReference>
<dbReference type="PANTHER" id="PTHR30460:SF0">
    <property type="entry name" value="MODERATE CONDUCTANCE MECHANOSENSITIVE CHANNEL YBIO"/>
    <property type="match status" value="1"/>
</dbReference>
<evidence type="ECO:0000259" key="8">
    <source>
        <dbReference type="Pfam" id="PF00924"/>
    </source>
</evidence>
<dbReference type="Gene3D" id="2.30.30.60">
    <property type="match status" value="1"/>
</dbReference>
<dbReference type="SUPFAM" id="SSF82861">
    <property type="entry name" value="Mechanosensitive channel protein MscS (YggB), transmembrane region"/>
    <property type="match status" value="1"/>
</dbReference>
<feature type="domain" description="Mechanosensitive ion channel transmembrane helices 2/3" evidence="9">
    <location>
        <begin position="103"/>
        <end position="141"/>
    </location>
</feature>
<dbReference type="GO" id="GO:0005886">
    <property type="term" value="C:plasma membrane"/>
    <property type="evidence" value="ECO:0007669"/>
    <property type="project" value="UniProtKB-SubCell"/>
</dbReference>
<keyword evidence="6 7" id="KW-0472">Membrane</keyword>
<dbReference type="AlphaFoldDB" id="A0A6J6BHL8"/>
<comment type="similarity">
    <text evidence="2">Belongs to the MscS (TC 1.A.23) family.</text>
</comment>
<dbReference type="Pfam" id="PF21088">
    <property type="entry name" value="MS_channel_1st"/>
    <property type="match status" value="1"/>
</dbReference>
<evidence type="ECO:0000259" key="9">
    <source>
        <dbReference type="Pfam" id="PF21088"/>
    </source>
</evidence>
<feature type="transmembrane region" description="Helical" evidence="7">
    <location>
        <begin position="94"/>
        <end position="116"/>
    </location>
</feature>
<dbReference type="PANTHER" id="PTHR30460">
    <property type="entry name" value="MODERATE CONDUCTANCE MECHANOSENSITIVE CHANNEL YBIO"/>
    <property type="match status" value="1"/>
</dbReference>
<evidence type="ECO:0000256" key="7">
    <source>
        <dbReference type="SAM" id="Phobius"/>
    </source>
</evidence>
<organism evidence="10">
    <name type="scientific">freshwater metagenome</name>
    <dbReference type="NCBI Taxonomy" id="449393"/>
    <lineage>
        <taxon>unclassified sequences</taxon>
        <taxon>metagenomes</taxon>
        <taxon>ecological metagenomes</taxon>
    </lineage>
</organism>
<evidence type="ECO:0000313" key="10">
    <source>
        <dbReference type="EMBL" id="CAB4538325.1"/>
    </source>
</evidence>
<evidence type="ECO:0000256" key="2">
    <source>
        <dbReference type="ARBA" id="ARBA00008017"/>
    </source>
</evidence>
<dbReference type="InterPro" id="IPR045276">
    <property type="entry name" value="YbiO_bact"/>
</dbReference>
<dbReference type="InterPro" id="IPR010920">
    <property type="entry name" value="LSM_dom_sf"/>
</dbReference>
<dbReference type="InterPro" id="IPR023408">
    <property type="entry name" value="MscS_beta-dom_sf"/>
</dbReference>
<accession>A0A6J6BHL8</accession>
<feature type="transmembrane region" description="Helical" evidence="7">
    <location>
        <begin position="122"/>
        <end position="144"/>
    </location>
</feature>
<name>A0A6J6BHL8_9ZZZZ</name>
<keyword evidence="5 7" id="KW-1133">Transmembrane helix</keyword>
<evidence type="ECO:0000256" key="5">
    <source>
        <dbReference type="ARBA" id="ARBA00022989"/>
    </source>
</evidence>
<evidence type="ECO:0000256" key="6">
    <source>
        <dbReference type="ARBA" id="ARBA00023136"/>
    </source>
</evidence>
<comment type="subcellular location">
    <subcellularLocation>
        <location evidence="1">Cell membrane</location>
        <topology evidence="1">Multi-pass membrane protein</topology>
    </subcellularLocation>
</comment>
<feature type="domain" description="Mechanosensitive ion channel MscS" evidence="8">
    <location>
        <begin position="142"/>
        <end position="204"/>
    </location>
</feature>
<keyword evidence="3" id="KW-1003">Cell membrane</keyword>
<keyword evidence="4 7" id="KW-0812">Transmembrane</keyword>
<dbReference type="InterPro" id="IPR049142">
    <property type="entry name" value="MS_channel_1st"/>
</dbReference>
<evidence type="ECO:0000256" key="4">
    <source>
        <dbReference type="ARBA" id="ARBA00022692"/>
    </source>
</evidence>
<sequence>MGYIASKPRLIGVFRGEVLVKISLPLTPMSERTQAIWDWFNGAPFRVLIIFIVALISHVAGNRAIDRAISRLAHVDLKPGPGTAKRQAERARTIGTVFSSAFNAAVWIIAIGMILGEFGFNLGPVIASAGVIGVALGLGAQTIVRDVLSGIFMLVEDQYGVGDEIHVQDIEGKVEKVGLRITQVRDKKNVLWFVRNGEILVVGNKSKKN</sequence>
<dbReference type="GO" id="GO:0008381">
    <property type="term" value="F:mechanosensitive monoatomic ion channel activity"/>
    <property type="evidence" value="ECO:0007669"/>
    <property type="project" value="InterPro"/>
</dbReference>
<gene>
    <name evidence="10" type="ORF">UFOPK1399_00907</name>
</gene>
<reference evidence="10" key="1">
    <citation type="submission" date="2020-05" db="EMBL/GenBank/DDBJ databases">
        <authorList>
            <person name="Chiriac C."/>
            <person name="Salcher M."/>
            <person name="Ghai R."/>
            <person name="Kavagutti S V."/>
        </authorList>
    </citation>
    <scope>NUCLEOTIDE SEQUENCE</scope>
</reference>
<dbReference type="InterPro" id="IPR011014">
    <property type="entry name" value="MscS_channel_TM-2"/>
</dbReference>
<dbReference type="SUPFAM" id="SSF50182">
    <property type="entry name" value="Sm-like ribonucleoproteins"/>
    <property type="match status" value="1"/>
</dbReference>
<evidence type="ECO:0000256" key="3">
    <source>
        <dbReference type="ARBA" id="ARBA00022475"/>
    </source>
</evidence>
<evidence type="ECO:0000256" key="1">
    <source>
        <dbReference type="ARBA" id="ARBA00004651"/>
    </source>
</evidence>
<feature type="transmembrane region" description="Helical" evidence="7">
    <location>
        <begin position="43"/>
        <end position="61"/>
    </location>
</feature>
<dbReference type="Pfam" id="PF00924">
    <property type="entry name" value="MS_channel_2nd"/>
    <property type="match status" value="1"/>
</dbReference>
<proteinExistence type="inferred from homology"/>
<dbReference type="InterPro" id="IPR006685">
    <property type="entry name" value="MscS_channel_2nd"/>
</dbReference>
<dbReference type="Gene3D" id="1.10.287.1260">
    <property type="match status" value="1"/>
</dbReference>